<comment type="caution">
    <text evidence="3">The sequence shown here is derived from an EMBL/GenBank/DDBJ whole genome shotgun (WGS) entry which is preliminary data.</text>
</comment>
<dbReference type="EMBL" id="JPWB01000001">
    <property type="protein sequence ID" value="RCK25316.1"/>
    <property type="molecule type" value="Genomic_DNA"/>
</dbReference>
<dbReference type="AlphaFoldDB" id="A0A367VJI0"/>
<dbReference type="Gene3D" id="3.40.50.300">
    <property type="entry name" value="P-loop containing nucleotide triphosphate hydrolases"/>
    <property type="match status" value="2"/>
</dbReference>
<protein>
    <recommendedName>
        <fullName evidence="2">YhaN AAA domain-containing protein</fullName>
    </recommendedName>
</protein>
<feature type="coiled-coil region" evidence="1">
    <location>
        <begin position="757"/>
        <end position="787"/>
    </location>
</feature>
<feature type="coiled-coil region" evidence="1">
    <location>
        <begin position="569"/>
        <end position="624"/>
    </location>
</feature>
<dbReference type="PANTHER" id="PTHR41259">
    <property type="entry name" value="DOUBLE-STRAND BREAK REPAIR RAD50 ATPASE, PUTATIVE-RELATED"/>
    <property type="match status" value="1"/>
</dbReference>
<evidence type="ECO:0000259" key="2">
    <source>
        <dbReference type="Pfam" id="PF13514"/>
    </source>
</evidence>
<feature type="coiled-coil region" evidence="1">
    <location>
        <begin position="691"/>
        <end position="718"/>
    </location>
</feature>
<name>A0A367VJI0_9PROT</name>
<feature type="coiled-coil region" evidence="1">
    <location>
        <begin position="936"/>
        <end position="963"/>
    </location>
</feature>
<feature type="coiled-coil region" evidence="1">
    <location>
        <begin position="275"/>
        <end position="309"/>
    </location>
</feature>
<evidence type="ECO:0000313" key="3">
    <source>
        <dbReference type="EMBL" id="RCK25316.1"/>
    </source>
</evidence>
<dbReference type="PANTHER" id="PTHR41259:SF1">
    <property type="entry name" value="DOUBLE-STRAND BREAK REPAIR RAD50 ATPASE, PUTATIVE-RELATED"/>
    <property type="match status" value="1"/>
</dbReference>
<dbReference type="Proteomes" id="UP000253061">
    <property type="component" value="Unassembled WGS sequence"/>
</dbReference>
<evidence type="ECO:0000256" key="1">
    <source>
        <dbReference type="SAM" id="Coils"/>
    </source>
</evidence>
<feature type="coiled-coil region" evidence="1">
    <location>
        <begin position="156"/>
        <end position="244"/>
    </location>
</feature>
<dbReference type="InterPro" id="IPR027417">
    <property type="entry name" value="P-loop_NTPase"/>
</dbReference>
<reference evidence="3 4" key="1">
    <citation type="submission" date="2014-07" db="EMBL/GenBank/DDBJ databases">
        <title>Draft genome sequence of Thalassospira profundimaris R8-17.</title>
        <authorList>
            <person name="Lai Q."/>
            <person name="Shao Z."/>
        </authorList>
    </citation>
    <scope>NUCLEOTIDE SEQUENCE [LARGE SCALE GENOMIC DNA]</scope>
    <source>
        <strain evidence="3 4">R8-17</strain>
    </source>
</reference>
<dbReference type="RefSeq" id="WP_062956602.1">
    <property type="nucleotide sequence ID" value="NZ_JPWB01000001.1"/>
</dbReference>
<accession>A0A367VJI0</accession>
<feature type="coiled-coil region" evidence="1">
    <location>
        <begin position="392"/>
        <end position="419"/>
    </location>
</feature>
<dbReference type="SUPFAM" id="SSF52540">
    <property type="entry name" value="P-loop containing nucleoside triphosphate hydrolases"/>
    <property type="match status" value="1"/>
</dbReference>
<keyword evidence="1" id="KW-0175">Coiled coil</keyword>
<sequence>MRVQRLSLDFFGQFTDKTLDFGKVNSPADFHIIYGLNEAGKTTTMEGYLRLLYGFSMREPYGFQHQRANLQVSGLLEIDGETRSFTRLSLRNGNLRDKAGTVLPDAALASHLGGLSSEDYRNLLCLDDETIEKGGDDIANARGDIGRLLFSAAAGVPDLNAVLEQARNEANDLYKKGGSKNRVAELKRQLAEVEDNIKKIDVNANSWKRLKEAFQTAQNEEIEAKKARDELRLELAQVSALRRTLPKLGEIDRLLPKLEPFEAYPEKLEVTSEHLVALKTQQVTTQAELKRLTAEITNAEQELEAIVLDEGRLFLADRLKGLDQLRSRVQISVHDLPMLRSSCSEILSNIKRIALELGAEDEANPKKIVKTPSEIASLEQLKDEMTRAVTVKDAREGEVKRLRELVRTAQEDHRSLLDNAQAQNGLIALFKRYDVDSLAPAAATAMQAIASSNETLQDALAALSMGQLEFQDVPECPVEITEADKLADQHTNHTANITRADETISQHEEDVAVKSAQIAKLEASIGVTNDENARQARLQRDTLWRKHRAALSPETADAFLPSMKHVDDIEEARLSHARELGELRQLEQTLVEAEARLEATKRRREGLQSQAEAIEGQVEALTTKIGLPIMSPARFRDWVERRNIAAGAKRNQEKLARQHSKILDQADKLHEALVPLLPLETPDFESALAAARKLSEEEKAYNDKVDGALEKKVALEKELEGRLSDFAELADAAEKALGNWADKVHELFDGAVLPDMLTNAIGQLRDARELNEKLQHATSQVSSMERDQHEFANAITALTEEFDVDESDHLKAFLTLEGIANQAQTDKVKHDGLLKKVAASKEKRKTTEAQLDDIDLQVAEIGALFPETEDTSTLDALRITVSKANDVVQWRTQKADLEKEVFTELSVQTLAEARDMLSEETSATLEGKFASIDADIESAEARLSQATADRANAERDLDTLSGSADIAYLVEQRATIQIEIEEALLNYVERDFGLRLAEEAIRRYRDKHRSGMMNATERSFSELTNGAYQKLITQPDGSSEILLVVDANGIPKQMADLSKGTRFQLYLALRAAAYEQMVSQGVQLPFFCDDVFETFDEDRTRAACRLMERIGRSGQAIYLTHHRHVVEIAKEVCTTQPLVHTI</sequence>
<dbReference type="InterPro" id="IPR038734">
    <property type="entry name" value="YhaN_AAA"/>
</dbReference>
<proteinExistence type="predicted"/>
<dbReference type="Pfam" id="PF13514">
    <property type="entry name" value="AAA_27"/>
    <property type="match status" value="1"/>
</dbReference>
<organism evidence="3 4">
    <name type="scientific">Thalassospira profundimaris</name>
    <dbReference type="NCBI Taxonomy" id="502049"/>
    <lineage>
        <taxon>Bacteria</taxon>
        <taxon>Pseudomonadati</taxon>
        <taxon>Pseudomonadota</taxon>
        <taxon>Alphaproteobacteria</taxon>
        <taxon>Rhodospirillales</taxon>
        <taxon>Thalassospiraceae</taxon>
        <taxon>Thalassospira</taxon>
    </lineage>
</organism>
<evidence type="ECO:0000313" key="4">
    <source>
        <dbReference type="Proteomes" id="UP000253061"/>
    </source>
</evidence>
<gene>
    <name evidence="3" type="ORF">TH6_01435</name>
</gene>
<feature type="domain" description="YhaN AAA" evidence="2">
    <location>
        <begin position="1"/>
        <end position="207"/>
    </location>
</feature>